<accession>A0A8T0GW59</accession>
<proteinExistence type="predicted"/>
<feature type="region of interest" description="Disordered" evidence="1">
    <location>
        <begin position="1"/>
        <end position="27"/>
    </location>
</feature>
<evidence type="ECO:0000256" key="1">
    <source>
        <dbReference type="SAM" id="MobiDB-lite"/>
    </source>
</evidence>
<sequence length="121" mass="13105">MIHITRRPSDEHNIDTPSRRPRGGDARAHRLLSCAFRSRRRCALRCALQRIRRTHGAPGVRGAPSGERPTILTPGRVADRGQRRASAGRRPAWRSEASTLGRGTGEMAGQGSGAARPGLVP</sequence>
<name>A0A8T0GW59_CERPU</name>
<organism evidence="2 3">
    <name type="scientific">Ceratodon purpureus</name>
    <name type="common">Fire moss</name>
    <name type="synonym">Dicranum purpureum</name>
    <dbReference type="NCBI Taxonomy" id="3225"/>
    <lineage>
        <taxon>Eukaryota</taxon>
        <taxon>Viridiplantae</taxon>
        <taxon>Streptophyta</taxon>
        <taxon>Embryophyta</taxon>
        <taxon>Bryophyta</taxon>
        <taxon>Bryophytina</taxon>
        <taxon>Bryopsida</taxon>
        <taxon>Dicranidae</taxon>
        <taxon>Pseudoditrichales</taxon>
        <taxon>Ditrichaceae</taxon>
        <taxon>Ceratodon</taxon>
    </lineage>
</organism>
<feature type="compositionally biased region" description="Basic and acidic residues" evidence="1">
    <location>
        <begin position="7"/>
        <end position="27"/>
    </location>
</feature>
<feature type="compositionally biased region" description="Gly residues" evidence="1">
    <location>
        <begin position="102"/>
        <end position="112"/>
    </location>
</feature>
<reference evidence="2" key="1">
    <citation type="submission" date="2020-06" db="EMBL/GenBank/DDBJ databases">
        <title>WGS assembly of Ceratodon purpureus strain R40.</title>
        <authorList>
            <person name="Carey S.B."/>
            <person name="Jenkins J."/>
            <person name="Shu S."/>
            <person name="Lovell J.T."/>
            <person name="Sreedasyam A."/>
            <person name="Maumus F."/>
            <person name="Tiley G.P."/>
            <person name="Fernandez-Pozo N."/>
            <person name="Barry K."/>
            <person name="Chen C."/>
            <person name="Wang M."/>
            <person name="Lipzen A."/>
            <person name="Daum C."/>
            <person name="Saski C.A."/>
            <person name="Payton A.C."/>
            <person name="Mcbreen J.C."/>
            <person name="Conrad R.E."/>
            <person name="Kollar L.M."/>
            <person name="Olsson S."/>
            <person name="Huttunen S."/>
            <person name="Landis J.B."/>
            <person name="Wickett N.J."/>
            <person name="Johnson M.G."/>
            <person name="Rensing S.A."/>
            <person name="Grimwood J."/>
            <person name="Schmutz J."/>
            <person name="Mcdaniel S.F."/>
        </authorList>
    </citation>
    <scope>NUCLEOTIDE SEQUENCE</scope>
    <source>
        <strain evidence="2">R40</strain>
    </source>
</reference>
<dbReference type="AlphaFoldDB" id="A0A8T0GW59"/>
<feature type="region of interest" description="Disordered" evidence="1">
    <location>
        <begin position="56"/>
        <end position="121"/>
    </location>
</feature>
<evidence type="ECO:0000313" key="3">
    <source>
        <dbReference type="Proteomes" id="UP000822688"/>
    </source>
</evidence>
<comment type="caution">
    <text evidence="2">The sequence shown here is derived from an EMBL/GenBank/DDBJ whole genome shotgun (WGS) entry which is preliminary data.</text>
</comment>
<dbReference type="EMBL" id="CM026429">
    <property type="protein sequence ID" value="KAG0563906.1"/>
    <property type="molecule type" value="Genomic_DNA"/>
</dbReference>
<evidence type="ECO:0000313" key="2">
    <source>
        <dbReference type="EMBL" id="KAG0563906.1"/>
    </source>
</evidence>
<dbReference type="Proteomes" id="UP000822688">
    <property type="component" value="Chromosome 8"/>
</dbReference>
<gene>
    <name evidence="2" type="ORF">KC19_8G068500</name>
</gene>
<protein>
    <submittedName>
        <fullName evidence="2">Uncharacterized protein</fullName>
    </submittedName>
</protein>
<keyword evidence="3" id="KW-1185">Reference proteome</keyword>